<name>A0AA86J008_9BURK</name>
<dbReference type="Pfam" id="PF00271">
    <property type="entry name" value="Helicase_C"/>
    <property type="match status" value="1"/>
</dbReference>
<reference evidence="2 3" key="1">
    <citation type="submission" date="2023-10" db="EMBL/GenBank/DDBJ databases">
        <title>Complete Genome Sequence of Limnobacter thiooxidans CS-K2T, Isolated from freshwater lake sediments in Bavaria, Germany.</title>
        <authorList>
            <person name="Naruki M."/>
            <person name="Watanabe A."/>
            <person name="Warashina T."/>
            <person name="Morita T."/>
            <person name="Arakawa K."/>
        </authorList>
    </citation>
    <scope>NUCLEOTIDE SEQUENCE [LARGE SCALE GENOMIC DNA]</scope>
    <source>
        <strain evidence="2 3">CS-K2</strain>
    </source>
</reference>
<dbReference type="EMBL" id="AP028947">
    <property type="protein sequence ID" value="BET26493.1"/>
    <property type="molecule type" value="Genomic_DNA"/>
</dbReference>
<keyword evidence="2" id="KW-0067">ATP-binding</keyword>
<dbReference type="Gene3D" id="3.40.50.300">
    <property type="entry name" value="P-loop containing nucleotide triphosphate hydrolases"/>
    <property type="match status" value="2"/>
</dbReference>
<organism evidence="2 3">
    <name type="scientific">Limnobacter thiooxidans</name>
    <dbReference type="NCBI Taxonomy" id="131080"/>
    <lineage>
        <taxon>Bacteria</taxon>
        <taxon>Pseudomonadati</taxon>
        <taxon>Pseudomonadota</taxon>
        <taxon>Betaproteobacteria</taxon>
        <taxon>Burkholderiales</taxon>
        <taxon>Burkholderiaceae</taxon>
        <taxon>Limnobacter</taxon>
    </lineage>
</organism>
<dbReference type="Proteomes" id="UP001329151">
    <property type="component" value="Chromosome"/>
</dbReference>
<evidence type="ECO:0000313" key="3">
    <source>
        <dbReference type="Proteomes" id="UP001329151"/>
    </source>
</evidence>
<feature type="domain" description="Helicase ATP-binding" evidence="1">
    <location>
        <begin position="8"/>
        <end position="314"/>
    </location>
</feature>
<dbReference type="SUPFAM" id="SSF52540">
    <property type="entry name" value="P-loop containing nucleoside triphosphate hydrolases"/>
    <property type="match status" value="2"/>
</dbReference>
<gene>
    <name evidence="2" type="ORF">RGQ30_19940</name>
</gene>
<dbReference type="InterPro" id="IPR001650">
    <property type="entry name" value="Helicase_C-like"/>
</dbReference>
<keyword evidence="2" id="KW-0347">Helicase</keyword>
<dbReference type="SMART" id="SM00487">
    <property type="entry name" value="DEXDc"/>
    <property type="match status" value="1"/>
</dbReference>
<evidence type="ECO:0000313" key="2">
    <source>
        <dbReference type="EMBL" id="BET26493.1"/>
    </source>
</evidence>
<keyword evidence="3" id="KW-1185">Reference proteome</keyword>
<keyword evidence="2" id="KW-0547">Nucleotide-binding</keyword>
<dbReference type="InterPro" id="IPR014001">
    <property type="entry name" value="Helicase_ATP-bd"/>
</dbReference>
<evidence type="ECO:0000259" key="1">
    <source>
        <dbReference type="SMART" id="SM00487"/>
    </source>
</evidence>
<dbReference type="KEGG" id="lto:RGQ30_19940"/>
<dbReference type="RefSeq" id="WP_338284374.1">
    <property type="nucleotide sequence ID" value="NZ_AP028947.1"/>
</dbReference>
<dbReference type="AlphaFoldDB" id="A0AA86J008"/>
<dbReference type="GO" id="GO:0004386">
    <property type="term" value="F:helicase activity"/>
    <property type="evidence" value="ECO:0007669"/>
    <property type="project" value="UniProtKB-KW"/>
</dbReference>
<proteinExistence type="predicted"/>
<sequence length="1050" mass="118941">MPFSADETLRSLKDFQRRTVEYVFHRMFLAETPTRRFLVADEVGLGKTMVARGVIAKTIEHLKNSKARADFVYICSNAAIAHQNVARLNVLGQKDFSLASRLTLLPLHVKNLAKNRINFVSFTPGTAFDLKSQGGWLPERILIFRMLRGSGLNSDGLANLLHANASPRGWANALARQTEAYDLDIAERYIQNLQADEAFFKRLRRLALKFKNYREDIPRQDSEERYDVIGEMRQRLALICLKALIPRLVIVDEFQRFRHLLQDEDPASKLAHALFNHNKARVLLLSATPYKMLSLDHEKDDDHYPDFLRTLEFLFGSKQTIEEVKNELDRFRRDLLDLSLTASTLQVEPARDVLQRRLQQVMCRTERVASTALLDSMTCEPSVPAPIEVDDLAQAFLIDGASLRADARDSIEYWKSTPYALNLMKGYELRRNVDGLTRTRRAELVAFLQRNRRSLLTKTLFKKFAAVAPANARMRALMRDTTGRGLWRVLWLPPSLPAWEPAGPFKGLGTQTKSLVFSAWNVVPDAIASLCSYEAERLAFSDSKVARDSGRNYETVVPRPLRFRQETDGSPTGMTMLLLMHPSPALASIVDPVELSLKSADLPSQQWVLDEVEVRFHKALRPYLAMHQTTGSRPDERWYWAAVALLDGASSPRIEQWLQTWRGVEDPEDRESKHSVHVAMFIRAVSDASSLKLGAPPADLARVLARLALASPAVCALRSLKRSCTTAKWDDPALLNASSSIGVAFQSLLNVRESVTILRDTSTRPYWELVLQHGLDGNLGSLLDEQVHVLVESLGVTGAPDEQRVIKVAAEISNSLSIRAVPLSIDEFKLEPNRGQMKIEPFKVRCQFALRFGDLKDEKGETRAEVVRSAFNSPFRPFVLASTSVGQEGLDFHVWCHAIVHWNLPSNPVDMEQREGRVHRYKGHAVRKNVASAFGRVGLSAHWKRGQDPWKIMFKLAKQERGTDLKTFWLFETEGGARIERRVPLLPLSRDEIHLQRLKRGLALYRLVFGQPRQEELLTHLGDLDEEQRQAAVAKWRIDLTPPVLDIAPD</sequence>
<dbReference type="InterPro" id="IPR027417">
    <property type="entry name" value="P-loop_NTPase"/>
</dbReference>
<accession>A0AA86J008</accession>
<keyword evidence="2" id="KW-0378">Hydrolase</keyword>
<protein>
    <submittedName>
        <fullName evidence="2">Helicase</fullName>
    </submittedName>
</protein>